<dbReference type="Pfam" id="PF24816">
    <property type="entry name" value="Ig_CFAP65__9th"/>
    <property type="match status" value="1"/>
</dbReference>
<dbReference type="Gene3D" id="2.60.40.10">
    <property type="entry name" value="Immunoglobulins"/>
    <property type="match status" value="2"/>
</dbReference>
<dbReference type="Pfam" id="PF24291">
    <property type="entry name" value="Ig_CFAP65"/>
    <property type="match status" value="1"/>
</dbReference>
<evidence type="ECO:0000259" key="3">
    <source>
        <dbReference type="PROSITE" id="PS51304"/>
    </source>
</evidence>
<dbReference type="PROSITE" id="PS51304">
    <property type="entry name" value="GALECTIN"/>
    <property type="match status" value="1"/>
</dbReference>
<dbReference type="Pfam" id="PF24507">
    <property type="entry name" value="Ig_CFAP65_4th"/>
    <property type="match status" value="1"/>
</dbReference>
<keyword evidence="1" id="KW-0430">Lectin</keyword>
<dbReference type="PANTHER" id="PTHR46127:SF1">
    <property type="entry name" value="CILIA- AND FLAGELLA-ASSOCIATED PROTEIN 65"/>
    <property type="match status" value="1"/>
</dbReference>
<dbReference type="InterPro" id="IPR008962">
    <property type="entry name" value="PapD-like_sf"/>
</dbReference>
<evidence type="ECO:0000256" key="1">
    <source>
        <dbReference type="ARBA" id="ARBA00022734"/>
    </source>
</evidence>
<dbReference type="STRING" id="144197.ENSSPAP00000031024"/>
<dbReference type="GO" id="GO:0007288">
    <property type="term" value="P:sperm axoneme assembly"/>
    <property type="evidence" value="ECO:0007669"/>
    <property type="project" value="TreeGrafter"/>
</dbReference>
<reference evidence="4" key="1">
    <citation type="submission" date="2023-09" db="UniProtKB">
        <authorList>
            <consortium name="Ensembl"/>
        </authorList>
    </citation>
    <scope>IDENTIFICATION</scope>
</reference>
<organism evidence="4">
    <name type="scientific">Stegastes partitus</name>
    <name type="common">bicolor damselfish</name>
    <dbReference type="NCBI Taxonomy" id="144197"/>
    <lineage>
        <taxon>Eukaryota</taxon>
        <taxon>Metazoa</taxon>
        <taxon>Chordata</taxon>
        <taxon>Craniata</taxon>
        <taxon>Vertebrata</taxon>
        <taxon>Euteleostomi</taxon>
        <taxon>Actinopterygii</taxon>
        <taxon>Neopterygii</taxon>
        <taxon>Teleostei</taxon>
        <taxon>Neoteleostei</taxon>
        <taxon>Acanthomorphata</taxon>
        <taxon>Ovalentaria</taxon>
        <taxon>Pomacentridae</taxon>
        <taxon>Stegastes</taxon>
    </lineage>
</organism>
<evidence type="ECO:0000313" key="4">
    <source>
        <dbReference type="Ensembl" id="ENSSPAP00000031024.1"/>
    </source>
</evidence>
<sequence length="1203" mass="133227">MNYTIKNGPPCSPFFQHGGFPVEFTETCPSVSLSSSVVDFGCVEDGASAAQTVKLVNSSPVEVVYQWDVDCGGNSVFSIRPASGTLLPHSHATLKALYRPTQPIAHHRRVACLILHREPVFLDLIGTCHSEHQKPAILKPEHLVLYKLHSPDALTAMQQDQNGHLDHIDLLELLFNHKTTSWLSTSCASSQSVSITNNTRGKLGLVWTVSRDSPFSVSPSLCDLAPLKSTSFRVTYEPKQLNSLHGAELECFAYSKVVLYIIADSLLHPPWCVTVRVIGHSFQPGKEHFLPCCTLKPPQVVFPAQSVVSHRTVLFQNDGDLPLTFCLDHSSIPAGTEFLFVEPSCGLIQPRDYQILTLRTAPSEESPKQGFNLRLQLNEITVVSVVEKPCMSLEGGSSLYFQPTAVGSQTRRTHHIRNLSRVPIRCLFLFQVQTWCFSPPAEETYTLSPTLVFWPIQTDGSDESHLTLKVVGMGSQGSIEAEEAVLDVGEILVGSYRSFEVPLVNNSPCPVSFCLTVQQMLLDDGLAHDPQTVHSGNVFCGLVHDSFIHAGYSSLRSIVRPHSQAQYLWNISYQTVDARGFVSSSPQTLCQVRAQGVFPTLQVMDACGGGSVARLSKMHLWKLFSLDSLNEHLLSSPSPAELMFRTPTRHSFRSSPSIFTKAMLDFNFSSATMNSNPSRFVLMFYNPGSIPVNWAFLFPEDQQIELEHWAVSGEFSSTELHQMKVQDNQLFSISPRSGTLLPGHRRAVHFSYSHDFSGTHRLPVVFKLSHGREILVRSRQDVGLVTCFITLQVCELHNGGAVPVRYEVDTAALSQLQVDNFNHPLLCCLNPEGRVLPGKTTKLEWIFSPLEAKMYQVCFELYLLIIVLLFPLLHSLCDDISLCVFVCVQVLFLSEDTVSLGHIPVCSQSSRTVFLTNVSYTDSVVQIHPERGGLRPGECVLCALTFTSSDYPTVYQLDLVCQVSQEAELVGYRDALQRWEEERQRDEFTTTDQNVTESRRISCKQRASTLPPICASTERRLQRETPTVWRRPDPPQPTLLHLAVTAHSHGRLEYCTHLPDQNILDDSAFVRSLIPLASKPHTYQPTETTSSHCASFPSSPRPPVCSTSSSPRASPQPPVLLSGDRQRTAGGSGAEAQRSPQAERVPADMTEDVLLSTLQNLMMEAVRGELVLTAHPHTVISPPASPSKTFPPAAEPGPPRRTS</sequence>
<dbReference type="SUPFAM" id="SSF49354">
    <property type="entry name" value="PapD-like"/>
    <property type="match status" value="1"/>
</dbReference>
<dbReference type="InterPro" id="IPR001079">
    <property type="entry name" value="Galectin_CRD"/>
</dbReference>
<feature type="domain" description="Galectin" evidence="3">
    <location>
        <begin position="652"/>
        <end position="791"/>
    </location>
</feature>
<dbReference type="Ensembl" id="ENSSPAT00000031524.1">
    <property type="protein sequence ID" value="ENSSPAP00000031024.1"/>
    <property type="gene ID" value="ENSSPAG00000023254.1"/>
</dbReference>
<dbReference type="Pfam" id="PF25248">
    <property type="entry name" value="Ig_CFAP65_8th"/>
    <property type="match status" value="1"/>
</dbReference>
<protein>
    <submittedName>
        <fullName evidence="4">Si:ch1073-349o24.2</fullName>
    </submittedName>
</protein>
<accession>A0A3B5BIF1</accession>
<feature type="compositionally biased region" description="Polar residues" evidence="2">
    <location>
        <begin position="1081"/>
        <end position="1098"/>
    </location>
</feature>
<dbReference type="GO" id="GO:0030246">
    <property type="term" value="F:carbohydrate binding"/>
    <property type="evidence" value="ECO:0007669"/>
    <property type="project" value="UniProtKB-KW"/>
</dbReference>
<feature type="region of interest" description="Disordered" evidence="2">
    <location>
        <begin position="1014"/>
        <end position="1036"/>
    </location>
</feature>
<proteinExistence type="predicted"/>
<feature type="region of interest" description="Disordered" evidence="2">
    <location>
        <begin position="1081"/>
        <end position="1148"/>
    </location>
</feature>
<dbReference type="GO" id="GO:0005737">
    <property type="term" value="C:cytoplasm"/>
    <property type="evidence" value="ECO:0007669"/>
    <property type="project" value="UniProtKB-SubCell"/>
</dbReference>
<dbReference type="GO" id="GO:0036126">
    <property type="term" value="C:sperm flagellum"/>
    <property type="evidence" value="ECO:0007669"/>
    <property type="project" value="TreeGrafter"/>
</dbReference>
<dbReference type="PANTHER" id="PTHR46127">
    <property type="entry name" value="CILIA- AND FLAGELLA-ASSOCIATED PROTEIN 65"/>
    <property type="match status" value="1"/>
</dbReference>
<feature type="region of interest" description="Disordered" evidence="2">
    <location>
        <begin position="1177"/>
        <end position="1203"/>
    </location>
</feature>
<dbReference type="InterPro" id="IPR057467">
    <property type="entry name" value="Ig_CFAP65_8th"/>
</dbReference>
<evidence type="ECO:0000256" key="2">
    <source>
        <dbReference type="SAM" id="MobiDB-lite"/>
    </source>
</evidence>
<feature type="compositionally biased region" description="Pro residues" evidence="2">
    <location>
        <begin position="1193"/>
        <end position="1203"/>
    </location>
</feature>
<dbReference type="GeneTree" id="ENSGT00430000031142"/>
<dbReference type="InterPro" id="IPR058536">
    <property type="entry name" value="Ig_CFAP65_4th"/>
</dbReference>
<dbReference type="AlphaFoldDB" id="A0A3B5BIF1"/>
<dbReference type="InterPro" id="IPR013783">
    <property type="entry name" value="Ig-like_fold"/>
</dbReference>
<dbReference type="InterPro" id="IPR052614">
    <property type="entry name" value="CFAP65"/>
</dbReference>
<name>A0A3B5BIF1_9TELE</name>
<dbReference type="InterPro" id="IPR056305">
    <property type="entry name" value="Ig_CFAP65_10th"/>
</dbReference>
<dbReference type="InterPro" id="IPR056344">
    <property type="entry name" value="Ig_CFAP65-like_9th"/>
</dbReference>